<protein>
    <submittedName>
        <fullName evidence="6">Uncharacterized protein</fullName>
    </submittedName>
</protein>
<dbReference type="EMBL" id="GG666487">
    <property type="protein sequence ID" value="EEN64469.1"/>
    <property type="molecule type" value="Genomic_DNA"/>
</dbReference>
<dbReference type="FunFam" id="1.10.1450.10:FF:000070">
    <property type="entry name" value="Tetraspanin"/>
    <property type="match status" value="1"/>
</dbReference>
<gene>
    <name evidence="6" type="ORF">BRAFLDRAFT_96595</name>
</gene>
<dbReference type="PRINTS" id="PR00259">
    <property type="entry name" value="TMFOUR"/>
</dbReference>
<evidence type="ECO:0000313" key="6">
    <source>
        <dbReference type="EMBL" id="EEN64469.1"/>
    </source>
</evidence>
<evidence type="ECO:0000256" key="3">
    <source>
        <dbReference type="ARBA" id="ARBA00022989"/>
    </source>
</evidence>
<evidence type="ECO:0000256" key="4">
    <source>
        <dbReference type="ARBA" id="ARBA00023136"/>
    </source>
</evidence>
<dbReference type="PANTHER" id="PTHR19282">
    <property type="entry name" value="TETRASPANIN"/>
    <property type="match status" value="1"/>
</dbReference>
<dbReference type="PANTHER" id="PTHR19282:SF544">
    <property type="entry name" value="TETRASPANIN"/>
    <property type="match status" value="1"/>
</dbReference>
<feature type="transmembrane region" description="Helical" evidence="5">
    <location>
        <begin position="57"/>
        <end position="81"/>
    </location>
</feature>
<reference evidence="6" key="1">
    <citation type="journal article" date="2008" name="Nature">
        <title>The amphioxus genome and the evolution of the chordate karyotype.</title>
        <authorList>
            <consortium name="US DOE Joint Genome Institute (JGI-PGF)"/>
            <person name="Putnam N.H."/>
            <person name="Butts T."/>
            <person name="Ferrier D.E.K."/>
            <person name="Furlong R.F."/>
            <person name="Hellsten U."/>
            <person name="Kawashima T."/>
            <person name="Robinson-Rechavi M."/>
            <person name="Shoguchi E."/>
            <person name="Terry A."/>
            <person name="Yu J.-K."/>
            <person name="Benito-Gutierrez E.L."/>
            <person name="Dubchak I."/>
            <person name="Garcia-Fernandez J."/>
            <person name="Gibson-Brown J.J."/>
            <person name="Grigoriev I.V."/>
            <person name="Horton A.C."/>
            <person name="de Jong P.J."/>
            <person name="Jurka J."/>
            <person name="Kapitonov V.V."/>
            <person name="Kohara Y."/>
            <person name="Kuroki Y."/>
            <person name="Lindquist E."/>
            <person name="Lucas S."/>
            <person name="Osoegawa K."/>
            <person name="Pennacchio L.A."/>
            <person name="Salamov A.A."/>
            <person name="Satou Y."/>
            <person name="Sauka-Spengler T."/>
            <person name="Schmutz J."/>
            <person name="Shin-I T."/>
            <person name="Toyoda A."/>
            <person name="Bronner-Fraser M."/>
            <person name="Fujiyama A."/>
            <person name="Holland L.Z."/>
            <person name="Holland P.W.H."/>
            <person name="Satoh N."/>
            <person name="Rokhsar D.S."/>
        </authorList>
    </citation>
    <scope>NUCLEOTIDE SEQUENCE [LARGE SCALE GENOMIC DNA]</scope>
    <source>
        <strain evidence="6">S238N-H82</strain>
        <tissue evidence="6">Testes</tissue>
    </source>
</reference>
<evidence type="ECO:0000256" key="5">
    <source>
        <dbReference type="SAM" id="Phobius"/>
    </source>
</evidence>
<evidence type="ECO:0000256" key="2">
    <source>
        <dbReference type="ARBA" id="ARBA00022692"/>
    </source>
</evidence>
<feature type="transmembrane region" description="Helical" evidence="5">
    <location>
        <begin position="204"/>
        <end position="222"/>
    </location>
</feature>
<dbReference type="InterPro" id="IPR018499">
    <property type="entry name" value="Tetraspanin/Peripherin"/>
</dbReference>
<feature type="transmembrane region" description="Helical" evidence="5">
    <location>
        <begin position="243"/>
        <end position="260"/>
    </location>
</feature>
<organism>
    <name type="scientific">Branchiostoma floridae</name>
    <name type="common">Florida lancelet</name>
    <name type="synonym">Amphioxus</name>
    <dbReference type="NCBI Taxonomy" id="7739"/>
    <lineage>
        <taxon>Eukaryota</taxon>
        <taxon>Metazoa</taxon>
        <taxon>Chordata</taxon>
        <taxon>Cephalochordata</taxon>
        <taxon>Leptocardii</taxon>
        <taxon>Amphioxiformes</taxon>
        <taxon>Branchiostomatidae</taxon>
        <taxon>Branchiostoma</taxon>
    </lineage>
</organism>
<dbReference type="Pfam" id="PF00335">
    <property type="entry name" value="Tetraspanin"/>
    <property type="match status" value="1"/>
</dbReference>
<dbReference type="Gene3D" id="1.10.1450.10">
    <property type="entry name" value="Tetraspanin"/>
    <property type="match status" value="1"/>
</dbReference>
<dbReference type="AlphaFoldDB" id="C3Y672"/>
<dbReference type="CDD" id="cd03127">
    <property type="entry name" value="tetraspanin_LEL"/>
    <property type="match status" value="1"/>
</dbReference>
<keyword evidence="3 5" id="KW-1133">Transmembrane helix</keyword>
<feature type="transmembrane region" description="Helical" evidence="5">
    <location>
        <begin position="14"/>
        <end position="37"/>
    </location>
</feature>
<dbReference type="InParanoid" id="C3Y672"/>
<proteinExistence type="predicted"/>
<dbReference type="SUPFAM" id="SSF48652">
    <property type="entry name" value="Tetraspanin"/>
    <property type="match status" value="1"/>
</dbReference>
<keyword evidence="4 5" id="KW-0472">Membrane</keyword>
<name>C3Y672_BRAFL</name>
<accession>C3Y672</accession>
<sequence length="273" mass="30064">MGCCADFSFKCMKIALFVFNLIFLLLGLALVGVGIWVMVESNAANAFTLTDTDTMTLYAGAIVLIVGGVITVIVSVLGVVGAWKEHQIILGVFFTCLLVLLCMEIAIGVYYVVQKDQFYDTVGDAIDALSTANYSDFDTATQTLLDTIQKNLQCCGLNSTKNFSPKPASCSCDVDTDDNCCELDALSWWDRPCKRPIILWMQEQSGIIAGVGIGFGLVMHFVEESKTPFTLKKMKRLQRRSRLIRIVFLSVNAPSGLDFHRSGSFAIHPWEVV</sequence>
<keyword evidence="2 5" id="KW-0812">Transmembrane</keyword>
<evidence type="ECO:0000256" key="1">
    <source>
        <dbReference type="ARBA" id="ARBA00004141"/>
    </source>
</evidence>
<dbReference type="InterPro" id="IPR008952">
    <property type="entry name" value="Tetraspanin_EC2_sf"/>
</dbReference>
<dbReference type="GO" id="GO:0016020">
    <property type="term" value="C:membrane"/>
    <property type="evidence" value="ECO:0007669"/>
    <property type="project" value="UniProtKB-SubCell"/>
</dbReference>
<dbReference type="eggNOG" id="KOG3882">
    <property type="taxonomic scope" value="Eukaryota"/>
</dbReference>
<comment type="subcellular location">
    <subcellularLocation>
        <location evidence="1">Membrane</location>
        <topology evidence="1">Multi-pass membrane protein</topology>
    </subcellularLocation>
</comment>
<feature type="transmembrane region" description="Helical" evidence="5">
    <location>
        <begin position="88"/>
        <end position="113"/>
    </location>
</feature>